<feature type="transmembrane region" description="Helical" evidence="8">
    <location>
        <begin position="9"/>
        <end position="28"/>
    </location>
</feature>
<dbReference type="EMBL" id="JAMRDG010000002">
    <property type="protein sequence ID" value="KAJ3690875.1"/>
    <property type="molecule type" value="Genomic_DNA"/>
</dbReference>
<evidence type="ECO:0000256" key="2">
    <source>
        <dbReference type="ARBA" id="ARBA00007647"/>
    </source>
</evidence>
<evidence type="ECO:0000256" key="8">
    <source>
        <dbReference type="RuleBase" id="RU366017"/>
    </source>
</evidence>
<evidence type="ECO:0000256" key="6">
    <source>
        <dbReference type="ARBA" id="ARBA00022989"/>
    </source>
</evidence>
<keyword evidence="5 8" id="KW-0812">Transmembrane</keyword>
<keyword evidence="7 8" id="KW-0472">Membrane</keyword>
<proteinExistence type="inferred from homology"/>
<dbReference type="PANTHER" id="PTHR21461">
    <property type="entry name" value="GLYCOSYLTRANSFERASE FAMILY 92 PROTEIN"/>
    <property type="match status" value="1"/>
</dbReference>
<keyword evidence="3 8" id="KW-0328">Glycosyltransferase</keyword>
<evidence type="ECO:0000256" key="4">
    <source>
        <dbReference type="ARBA" id="ARBA00022679"/>
    </source>
</evidence>
<evidence type="ECO:0000256" key="3">
    <source>
        <dbReference type="ARBA" id="ARBA00022676"/>
    </source>
</evidence>
<evidence type="ECO:0000256" key="1">
    <source>
        <dbReference type="ARBA" id="ARBA00004167"/>
    </source>
</evidence>
<organism evidence="9 10">
    <name type="scientific">Rhynchospora tenuis</name>
    <dbReference type="NCBI Taxonomy" id="198213"/>
    <lineage>
        <taxon>Eukaryota</taxon>
        <taxon>Viridiplantae</taxon>
        <taxon>Streptophyta</taxon>
        <taxon>Embryophyta</taxon>
        <taxon>Tracheophyta</taxon>
        <taxon>Spermatophyta</taxon>
        <taxon>Magnoliopsida</taxon>
        <taxon>Liliopsida</taxon>
        <taxon>Poales</taxon>
        <taxon>Cyperaceae</taxon>
        <taxon>Cyperoideae</taxon>
        <taxon>Rhynchosporeae</taxon>
        <taxon>Rhynchospora</taxon>
    </lineage>
</organism>
<dbReference type="AlphaFoldDB" id="A0AAD5ZCJ8"/>
<accession>A0AAD5ZCJ8</accession>
<dbReference type="PANTHER" id="PTHR21461:SF69">
    <property type="entry name" value="GLYCOSYLTRANSFERASE FAMILY 92 PROTEIN"/>
    <property type="match status" value="1"/>
</dbReference>
<name>A0AAD5ZCJ8_9POAL</name>
<dbReference type="Pfam" id="PF01697">
    <property type="entry name" value="Glyco_transf_92"/>
    <property type="match status" value="1"/>
</dbReference>
<gene>
    <name evidence="9" type="ORF">LUZ61_020039</name>
</gene>
<dbReference type="GO" id="GO:0005737">
    <property type="term" value="C:cytoplasm"/>
    <property type="evidence" value="ECO:0007669"/>
    <property type="project" value="TreeGrafter"/>
</dbReference>
<comment type="caution">
    <text evidence="9">The sequence shown here is derived from an EMBL/GenBank/DDBJ whole genome shotgun (WGS) entry which is preliminary data.</text>
</comment>
<dbReference type="GO" id="GO:0016757">
    <property type="term" value="F:glycosyltransferase activity"/>
    <property type="evidence" value="ECO:0007669"/>
    <property type="project" value="UniProtKB-UniRule"/>
</dbReference>
<evidence type="ECO:0000313" key="10">
    <source>
        <dbReference type="Proteomes" id="UP001210211"/>
    </source>
</evidence>
<keyword evidence="4 8" id="KW-0808">Transferase</keyword>
<protein>
    <recommendedName>
        <fullName evidence="8">Glycosyltransferase family 92 protein</fullName>
        <ecNumber evidence="8">2.4.1.-</ecNumber>
    </recommendedName>
</protein>
<keyword evidence="10" id="KW-1185">Reference proteome</keyword>
<evidence type="ECO:0000256" key="5">
    <source>
        <dbReference type="ARBA" id="ARBA00022692"/>
    </source>
</evidence>
<comment type="similarity">
    <text evidence="2 8">Belongs to the glycosyltransferase 92 family.</text>
</comment>
<evidence type="ECO:0000256" key="7">
    <source>
        <dbReference type="ARBA" id="ARBA00023136"/>
    </source>
</evidence>
<sequence>MVKFKIKNISIILSILSLFCFLFSYYILLSSTGTIKPEINQSRRHKSIRAVQETHHPIDRHHIIASHQPYAILLPDWEVFILLPPHAFSAYAHSKMMCQFQNNATSAAFFSGIIPSSGRTSFRCILPKSLHRIRPFLSPRLISADRSPDASSNSLEESQFDSNSAPEMIRWTRLVYDAVTTPQDVIIFAKGLNKRSGTNLPVSDVDCVYLSVADGRAATYAAISSAQEVFRCPHPTSMDFNFSNNSSVVRISLAVGTNKTPIPTLATYSPPHEPVQNTQMTNQSVICACTMVFNVAKFLREWVIYHASIGVEKFFLYDNGSEDELGPTLSQLLGEGYDVSTYYWPWPKTQEAGFSHCAAVNEQTCQWMAFIDVDEFVFSPAWATSHQTNPSMLASLVEPVEYKVGQIFIDCNEFGPSGHRTHPKNGVTQGYTCRRKSKERHKSIVRLGAVDRSLVNSVHHFKLKEGFETKRLPSVQINHYKYQAWEEFRMKFRRRVSTYVVDWKDKLNLSSKDRAPGLGFEPVEPDDWAYKFCEANDTLLRDVTRQWFGTEESDRRFKLKWERT</sequence>
<dbReference type="Proteomes" id="UP001210211">
    <property type="component" value="Unassembled WGS sequence"/>
</dbReference>
<keyword evidence="6 8" id="KW-1133">Transmembrane helix</keyword>
<comment type="subcellular location">
    <subcellularLocation>
        <location evidence="1">Membrane</location>
        <topology evidence="1">Single-pass membrane protein</topology>
    </subcellularLocation>
</comment>
<dbReference type="GO" id="GO:0016020">
    <property type="term" value="C:membrane"/>
    <property type="evidence" value="ECO:0007669"/>
    <property type="project" value="UniProtKB-SubCell"/>
</dbReference>
<dbReference type="InterPro" id="IPR008166">
    <property type="entry name" value="Glyco_transf_92"/>
</dbReference>
<dbReference type="EC" id="2.4.1.-" evidence="8"/>
<reference evidence="9 10" key="1">
    <citation type="journal article" date="2022" name="Cell">
        <title>Repeat-based holocentromeres influence genome architecture and karyotype evolution.</title>
        <authorList>
            <person name="Hofstatter P.G."/>
            <person name="Thangavel G."/>
            <person name="Lux T."/>
            <person name="Neumann P."/>
            <person name="Vondrak T."/>
            <person name="Novak P."/>
            <person name="Zhang M."/>
            <person name="Costa L."/>
            <person name="Castellani M."/>
            <person name="Scott A."/>
            <person name="Toegelov H."/>
            <person name="Fuchs J."/>
            <person name="Mata-Sucre Y."/>
            <person name="Dias Y."/>
            <person name="Vanzela A.L.L."/>
            <person name="Huettel B."/>
            <person name="Almeida C.C.S."/>
            <person name="Simkova H."/>
            <person name="Souza G."/>
            <person name="Pedrosa-Harand A."/>
            <person name="Macas J."/>
            <person name="Mayer K.F.X."/>
            <person name="Houben A."/>
            <person name="Marques A."/>
        </authorList>
    </citation>
    <scope>NUCLEOTIDE SEQUENCE [LARGE SCALE GENOMIC DNA]</scope>
    <source>
        <strain evidence="9">RhyTen1mFocal</strain>
    </source>
</reference>
<evidence type="ECO:0000313" key="9">
    <source>
        <dbReference type="EMBL" id="KAJ3690875.1"/>
    </source>
</evidence>